<dbReference type="AlphaFoldDB" id="A0A194WVI8"/>
<dbReference type="STRING" id="149040.A0A194WVI8"/>
<gene>
    <name evidence="3" type="ORF">LY89DRAFT_739039</name>
</gene>
<dbReference type="SUPFAM" id="SSF56112">
    <property type="entry name" value="Protein kinase-like (PK-like)"/>
    <property type="match status" value="1"/>
</dbReference>
<proteinExistence type="predicted"/>
<keyword evidence="4" id="KW-1185">Reference proteome</keyword>
<dbReference type="GO" id="GO:0005524">
    <property type="term" value="F:ATP binding"/>
    <property type="evidence" value="ECO:0007669"/>
    <property type="project" value="InterPro"/>
</dbReference>
<name>A0A194WVI8_MOLSC</name>
<evidence type="ECO:0000313" key="4">
    <source>
        <dbReference type="Proteomes" id="UP000070700"/>
    </source>
</evidence>
<dbReference type="Gene3D" id="1.10.510.10">
    <property type="entry name" value="Transferase(Phosphotransferase) domain 1"/>
    <property type="match status" value="1"/>
</dbReference>
<feature type="domain" description="Protein kinase" evidence="2">
    <location>
        <begin position="1"/>
        <end position="122"/>
    </location>
</feature>
<evidence type="ECO:0000313" key="3">
    <source>
        <dbReference type="EMBL" id="KUJ11612.1"/>
    </source>
</evidence>
<dbReference type="OrthoDB" id="4062651at2759"/>
<evidence type="ECO:0000256" key="1">
    <source>
        <dbReference type="SAM" id="MobiDB-lite"/>
    </source>
</evidence>
<dbReference type="InterPro" id="IPR000719">
    <property type="entry name" value="Prot_kinase_dom"/>
</dbReference>
<dbReference type="EMBL" id="KQ947426">
    <property type="protein sequence ID" value="KUJ11612.1"/>
    <property type="molecule type" value="Genomic_DNA"/>
</dbReference>
<dbReference type="Proteomes" id="UP000070700">
    <property type="component" value="Unassembled WGS sequence"/>
</dbReference>
<feature type="region of interest" description="Disordered" evidence="1">
    <location>
        <begin position="59"/>
        <end position="85"/>
    </location>
</feature>
<reference evidence="3 4" key="1">
    <citation type="submission" date="2015-10" db="EMBL/GenBank/DDBJ databases">
        <title>Full genome of DAOMC 229536 Phialocephala scopiformis, a fungal endophyte of spruce producing the potent anti-insectan compound rugulosin.</title>
        <authorList>
            <consortium name="DOE Joint Genome Institute"/>
            <person name="Walker A.K."/>
            <person name="Frasz S.L."/>
            <person name="Seifert K.A."/>
            <person name="Miller J.D."/>
            <person name="Mondo S.J."/>
            <person name="Labutti K."/>
            <person name="Lipzen A."/>
            <person name="Dockter R."/>
            <person name="Kennedy M."/>
            <person name="Grigoriev I.V."/>
            <person name="Spatafora J.W."/>
        </authorList>
    </citation>
    <scope>NUCLEOTIDE SEQUENCE [LARGE SCALE GENOMIC DNA]</scope>
    <source>
        <strain evidence="3 4">CBS 120377</strain>
    </source>
</reference>
<evidence type="ECO:0000259" key="2">
    <source>
        <dbReference type="PROSITE" id="PS50011"/>
    </source>
</evidence>
<dbReference type="InterPro" id="IPR011009">
    <property type="entry name" value="Kinase-like_dom_sf"/>
</dbReference>
<protein>
    <recommendedName>
        <fullName evidence="2">Protein kinase domain-containing protein</fullName>
    </recommendedName>
</protein>
<dbReference type="PROSITE" id="PS50011">
    <property type="entry name" value="PROTEIN_KINASE_DOM"/>
    <property type="match status" value="1"/>
</dbReference>
<dbReference type="KEGG" id="psco:LY89DRAFT_739039"/>
<sequence>MAAALAHTHFVAHTYHMDIKPANFLIDADFHLVLIDWERSGVPAAVTAPEVDGTWDVEEVSAEGSSTPRYTKYTGPETRNTSLSSTPGVYPEWSKKCPKALELAEVFSLGRCMWKLLRQPDI</sequence>
<organism evidence="3 4">
    <name type="scientific">Mollisia scopiformis</name>
    <name type="common">Conifer needle endophyte fungus</name>
    <name type="synonym">Phialocephala scopiformis</name>
    <dbReference type="NCBI Taxonomy" id="149040"/>
    <lineage>
        <taxon>Eukaryota</taxon>
        <taxon>Fungi</taxon>
        <taxon>Dikarya</taxon>
        <taxon>Ascomycota</taxon>
        <taxon>Pezizomycotina</taxon>
        <taxon>Leotiomycetes</taxon>
        <taxon>Helotiales</taxon>
        <taxon>Mollisiaceae</taxon>
        <taxon>Mollisia</taxon>
    </lineage>
</organism>
<accession>A0A194WVI8</accession>
<dbReference type="RefSeq" id="XP_018065967.1">
    <property type="nucleotide sequence ID" value="XM_018220433.1"/>
</dbReference>
<dbReference type="InParanoid" id="A0A194WVI8"/>
<dbReference type="GeneID" id="28830159"/>
<dbReference type="GO" id="GO:0004672">
    <property type="term" value="F:protein kinase activity"/>
    <property type="evidence" value="ECO:0007669"/>
    <property type="project" value="InterPro"/>
</dbReference>